<protein>
    <submittedName>
        <fullName evidence="11">Uncharacterized protein</fullName>
    </submittedName>
</protein>
<dbReference type="PANTHER" id="PTHR10338:SF119">
    <property type="entry name" value="INTER-ALPHA-TRYPSIN INHIBITOR HEAVY CHAIN H4"/>
    <property type="match status" value="1"/>
</dbReference>
<keyword evidence="7" id="KW-0325">Glycoprotein</keyword>
<feature type="chain" id="PRO_5042053556" evidence="8">
    <location>
        <begin position="21"/>
        <end position="629"/>
    </location>
</feature>
<comment type="similarity">
    <text evidence="2">Belongs to the ITIH family.</text>
</comment>
<evidence type="ECO:0000313" key="11">
    <source>
        <dbReference type="EMBL" id="KAJ8394781.1"/>
    </source>
</evidence>
<evidence type="ECO:0000256" key="2">
    <source>
        <dbReference type="ARBA" id="ARBA00010158"/>
    </source>
</evidence>
<dbReference type="SUPFAM" id="SSF53300">
    <property type="entry name" value="vWA-like"/>
    <property type="match status" value="1"/>
</dbReference>
<dbReference type="SMART" id="SM00609">
    <property type="entry name" value="VIT"/>
    <property type="match status" value="1"/>
</dbReference>
<keyword evidence="6" id="KW-0722">Serine protease inhibitor</keyword>
<dbReference type="AlphaFoldDB" id="A0AAD7WF38"/>
<name>A0AAD7WF38_9TELE</name>
<dbReference type="PANTHER" id="PTHR10338">
    <property type="entry name" value="INTER-ALPHA-TRYPSIN INHIBITOR HEAVY CHAIN FAMILY MEMBER"/>
    <property type="match status" value="1"/>
</dbReference>
<reference evidence="11" key="1">
    <citation type="journal article" date="2023" name="Science">
        <title>Genome structures resolve the early diversification of teleost fishes.</title>
        <authorList>
            <person name="Parey E."/>
            <person name="Louis A."/>
            <person name="Montfort J."/>
            <person name="Bouchez O."/>
            <person name="Roques C."/>
            <person name="Iampietro C."/>
            <person name="Lluch J."/>
            <person name="Castinel A."/>
            <person name="Donnadieu C."/>
            <person name="Desvignes T."/>
            <person name="Floi Bucao C."/>
            <person name="Jouanno E."/>
            <person name="Wen M."/>
            <person name="Mejri S."/>
            <person name="Dirks R."/>
            <person name="Jansen H."/>
            <person name="Henkel C."/>
            <person name="Chen W.J."/>
            <person name="Zahm M."/>
            <person name="Cabau C."/>
            <person name="Klopp C."/>
            <person name="Thompson A.W."/>
            <person name="Robinson-Rechavi M."/>
            <person name="Braasch I."/>
            <person name="Lecointre G."/>
            <person name="Bobe J."/>
            <person name="Postlethwait J.H."/>
            <person name="Berthelot C."/>
            <person name="Roest Crollius H."/>
            <person name="Guiguen Y."/>
        </authorList>
    </citation>
    <scope>NUCLEOTIDE SEQUENCE</scope>
    <source>
        <strain evidence="11">NC1722</strain>
    </source>
</reference>
<comment type="subcellular location">
    <subcellularLocation>
        <location evidence="1">Secreted</location>
    </subcellularLocation>
</comment>
<evidence type="ECO:0000256" key="6">
    <source>
        <dbReference type="ARBA" id="ARBA00022900"/>
    </source>
</evidence>
<dbReference type="GO" id="GO:0005576">
    <property type="term" value="C:extracellular region"/>
    <property type="evidence" value="ECO:0007669"/>
    <property type="project" value="UniProtKB-SubCell"/>
</dbReference>
<accession>A0AAD7WF38</accession>
<dbReference type="Pfam" id="PF00092">
    <property type="entry name" value="VWA"/>
    <property type="match status" value="1"/>
</dbReference>
<evidence type="ECO:0000256" key="4">
    <source>
        <dbReference type="ARBA" id="ARBA00022690"/>
    </source>
</evidence>
<feature type="domain" description="VIT" evidence="10">
    <location>
        <begin position="15"/>
        <end position="144"/>
    </location>
</feature>
<keyword evidence="5 8" id="KW-0732">Signal</keyword>
<comment type="caution">
    <text evidence="11">The sequence shown here is derived from an EMBL/GenBank/DDBJ whole genome shotgun (WGS) entry which is preliminary data.</text>
</comment>
<dbReference type="FunFam" id="3.40.50.410:FF:000013">
    <property type="entry name" value="inter-alpha-trypsin inhibitor heavy chain H2"/>
    <property type="match status" value="1"/>
</dbReference>
<dbReference type="SMART" id="SM00327">
    <property type="entry name" value="VWA"/>
    <property type="match status" value="1"/>
</dbReference>
<evidence type="ECO:0000256" key="7">
    <source>
        <dbReference type="ARBA" id="ARBA00023180"/>
    </source>
</evidence>
<organism evidence="11 12">
    <name type="scientific">Aldrovandia affinis</name>
    <dbReference type="NCBI Taxonomy" id="143900"/>
    <lineage>
        <taxon>Eukaryota</taxon>
        <taxon>Metazoa</taxon>
        <taxon>Chordata</taxon>
        <taxon>Craniata</taxon>
        <taxon>Vertebrata</taxon>
        <taxon>Euteleostomi</taxon>
        <taxon>Actinopterygii</taxon>
        <taxon>Neopterygii</taxon>
        <taxon>Teleostei</taxon>
        <taxon>Notacanthiformes</taxon>
        <taxon>Halosauridae</taxon>
        <taxon>Aldrovandia</taxon>
    </lineage>
</organism>
<feature type="signal peptide" evidence="8">
    <location>
        <begin position="1"/>
        <end position="20"/>
    </location>
</feature>
<keyword evidence="4" id="KW-0646">Protease inhibitor</keyword>
<evidence type="ECO:0000256" key="3">
    <source>
        <dbReference type="ARBA" id="ARBA00022525"/>
    </source>
</evidence>
<dbReference type="InterPro" id="IPR036465">
    <property type="entry name" value="vWFA_dom_sf"/>
</dbReference>
<evidence type="ECO:0000256" key="8">
    <source>
        <dbReference type="SAM" id="SignalP"/>
    </source>
</evidence>
<dbReference type="Proteomes" id="UP001221898">
    <property type="component" value="Unassembled WGS sequence"/>
</dbReference>
<dbReference type="Gene3D" id="3.40.50.410">
    <property type="entry name" value="von Willebrand factor, type A domain"/>
    <property type="match status" value="1"/>
</dbReference>
<keyword evidence="12" id="KW-1185">Reference proteome</keyword>
<evidence type="ECO:0000313" key="12">
    <source>
        <dbReference type="Proteomes" id="UP001221898"/>
    </source>
</evidence>
<dbReference type="PROSITE" id="PS50234">
    <property type="entry name" value="VWFA"/>
    <property type="match status" value="1"/>
</dbReference>
<dbReference type="Pfam" id="PF08487">
    <property type="entry name" value="VIT"/>
    <property type="match status" value="1"/>
</dbReference>
<gene>
    <name evidence="11" type="ORF">AAFF_G00041360</name>
</gene>
<evidence type="ECO:0000259" key="10">
    <source>
        <dbReference type="PROSITE" id="PS51468"/>
    </source>
</evidence>
<feature type="domain" description="VWFA" evidence="9">
    <location>
        <begin position="269"/>
        <end position="451"/>
    </location>
</feature>
<dbReference type="GO" id="GO:0004867">
    <property type="term" value="F:serine-type endopeptidase inhibitor activity"/>
    <property type="evidence" value="ECO:0007669"/>
    <property type="project" value="UniProtKB-KW"/>
</dbReference>
<dbReference type="EMBL" id="JAINUG010000122">
    <property type="protein sequence ID" value="KAJ8394781.1"/>
    <property type="molecule type" value="Genomic_DNA"/>
</dbReference>
<keyword evidence="3" id="KW-0964">Secreted</keyword>
<evidence type="ECO:0000256" key="1">
    <source>
        <dbReference type="ARBA" id="ARBA00004613"/>
    </source>
</evidence>
<evidence type="ECO:0000259" key="9">
    <source>
        <dbReference type="PROSITE" id="PS50234"/>
    </source>
</evidence>
<evidence type="ECO:0000256" key="5">
    <source>
        <dbReference type="ARBA" id="ARBA00022729"/>
    </source>
</evidence>
<dbReference type="PROSITE" id="PS51468">
    <property type="entry name" value="VIT"/>
    <property type="match status" value="1"/>
</dbReference>
<dbReference type="InterPro" id="IPR002035">
    <property type="entry name" value="VWF_A"/>
</dbReference>
<proteinExistence type="inferred from homology"/>
<dbReference type="InterPro" id="IPR013694">
    <property type="entry name" value="VIT"/>
</dbReference>
<dbReference type="InterPro" id="IPR050934">
    <property type="entry name" value="ITIH"/>
</dbReference>
<sequence length="629" mass="70192">MMSVARGVLLFGLLLGSSSTGQTKPTSDLDIYYFHVKSEVSSRYAVTVITSRVVNRADGPREVDFHVELPKHAFISKFIMTIDGKVYNGEVKKKEEAQEQYSRAVSRGQSAGLVSAVGRTLEEFKTSVTVAAQSKVSFELTYEELLNRRLGKYELLIKAKPTQVVKDFQVSVRIFERQGIRFLETQGGLASNDLASAVTTNLTDKEALVRFSPSLEQQQCPDCGGEGLSGELLVVYDVNRPKSQGDLQVVNGYFVHYFAPSNLSRIPKNVVFVIDHSGSMSGKKMEQTREAMLKILDDLHEEDHFGLIVFDHAVTAWKDRLVPANGDNLASARTSVMSISSRGMTNINGAVLEGVQMLARFEESDPQKGSASIVILLTDGDPTSGVTSLPRIQANVREAIRKRYTLYCLGFGADVNHNFLGKMALENGGLARRIYEDSDAALQLKGFYEEVATPLLLDVKMNYLGGSNITQTSFGQYYDGSEIVVAGQILDNGLDTLIAEVKAKTKDQEVAFHEEVRESEGDASMTLDLYIFETYVQRLWAYLTVRQLLERQVLLTEEQQKPVREQVLALSLKYSFVTPLTSMVVTKPEGRMHRWPTNPTRNALQLNAITWQVICHRCHYLICNIVHHY</sequence>